<dbReference type="KEGG" id="ial:IALB_0330"/>
<accession>I0AGD5</accession>
<protein>
    <submittedName>
        <fullName evidence="1">Uncharacterized protein</fullName>
    </submittedName>
</protein>
<dbReference type="eggNOG" id="COG4680">
    <property type="taxonomic scope" value="Bacteria"/>
</dbReference>
<dbReference type="STRING" id="945713.IALB_0330"/>
<name>I0AGD5_IGNAJ</name>
<dbReference type="InterPro" id="IPR018669">
    <property type="entry name" value="Toxin_HigB"/>
</dbReference>
<dbReference type="PATRIC" id="fig|945713.3.peg.330"/>
<dbReference type="HOGENOM" id="CLU_153067_3_0_10"/>
<dbReference type="Pfam" id="PF09907">
    <property type="entry name" value="HigB_toxin"/>
    <property type="match status" value="1"/>
</dbReference>
<sequence length="96" mass="11524">MNVRVIAIKKLQNFWKKHPDSEQPLRAWYSEAINADWNSPNDIKKYYRTASILKNNRVVFNIKGNDYRLVVAINYLYKVIYIRFIGTHKEYDKINS</sequence>
<dbReference type="AlphaFoldDB" id="I0AGD5"/>
<dbReference type="Proteomes" id="UP000007394">
    <property type="component" value="Chromosome"/>
</dbReference>
<dbReference type="GO" id="GO:0110001">
    <property type="term" value="C:toxin-antitoxin complex"/>
    <property type="evidence" value="ECO:0007669"/>
    <property type="project" value="InterPro"/>
</dbReference>
<gene>
    <name evidence="1" type="ordered locus">IALB_0330</name>
</gene>
<keyword evidence="2" id="KW-1185">Reference proteome</keyword>
<organism evidence="1 2">
    <name type="scientific">Ignavibacterium album (strain DSM 19864 / JCM 16511 / NBRC 101810 / Mat9-16)</name>
    <dbReference type="NCBI Taxonomy" id="945713"/>
    <lineage>
        <taxon>Bacteria</taxon>
        <taxon>Pseudomonadati</taxon>
        <taxon>Ignavibacteriota</taxon>
        <taxon>Ignavibacteria</taxon>
        <taxon>Ignavibacteriales</taxon>
        <taxon>Ignavibacteriaceae</taxon>
        <taxon>Ignavibacterium</taxon>
    </lineage>
</organism>
<reference evidence="1 2" key="1">
    <citation type="journal article" date="2012" name="Front. Microbiol.">
        <title>Complete genome of Ignavibacterium album, a metabolically versatile, flagellated, facultative anaerobe from the phylum Chlorobi.</title>
        <authorList>
            <person name="Liu Z."/>
            <person name="Frigaard N.-U."/>
            <person name="Vogl K."/>
            <person name="Iino T."/>
            <person name="Ohkuma M."/>
            <person name="Overmann J."/>
            <person name="Bryant D.A."/>
        </authorList>
    </citation>
    <scope>NUCLEOTIDE SEQUENCE [LARGE SCALE GENOMIC DNA]</scope>
    <source>
        <strain evidence="2">DSM 19864 / JCM 16511 / NBRC 101810 / Mat9-16</strain>
    </source>
</reference>
<evidence type="ECO:0000313" key="2">
    <source>
        <dbReference type="Proteomes" id="UP000007394"/>
    </source>
</evidence>
<dbReference type="GO" id="GO:0003723">
    <property type="term" value="F:RNA binding"/>
    <property type="evidence" value="ECO:0007669"/>
    <property type="project" value="InterPro"/>
</dbReference>
<dbReference type="GO" id="GO:0004519">
    <property type="term" value="F:endonuclease activity"/>
    <property type="evidence" value="ECO:0007669"/>
    <property type="project" value="InterPro"/>
</dbReference>
<dbReference type="EMBL" id="CP003418">
    <property type="protein sequence ID" value="AFH48042.1"/>
    <property type="molecule type" value="Genomic_DNA"/>
</dbReference>
<proteinExistence type="predicted"/>
<evidence type="ECO:0000313" key="1">
    <source>
        <dbReference type="EMBL" id="AFH48042.1"/>
    </source>
</evidence>